<gene>
    <name evidence="1" type="ORF">C4520_02760</name>
</gene>
<evidence type="ECO:0000313" key="1">
    <source>
        <dbReference type="EMBL" id="RJP25056.1"/>
    </source>
</evidence>
<evidence type="ECO:0000313" key="2">
    <source>
        <dbReference type="Proteomes" id="UP000265882"/>
    </source>
</evidence>
<comment type="caution">
    <text evidence="1">The sequence shown here is derived from an EMBL/GenBank/DDBJ whole genome shotgun (WGS) entry which is preliminary data.</text>
</comment>
<reference evidence="1 2" key="1">
    <citation type="journal article" date="2017" name="ISME J.">
        <title>Energy and carbon metabolisms in a deep terrestrial subsurface fluid microbial community.</title>
        <authorList>
            <person name="Momper L."/>
            <person name="Jungbluth S.P."/>
            <person name="Lee M.D."/>
            <person name="Amend J.P."/>
        </authorList>
    </citation>
    <scope>NUCLEOTIDE SEQUENCE [LARGE SCALE GENOMIC DNA]</scope>
    <source>
        <strain evidence="1">SURF_5</strain>
    </source>
</reference>
<protein>
    <submittedName>
        <fullName evidence="1">Uncharacterized protein</fullName>
    </submittedName>
</protein>
<name>A0A3A4P3N2_ABYX5</name>
<sequence>MQCPRHPGSSAEFRCEKYDVMMCEKCMECRSPKTHCKHRRQCIIWRLVEEKFGAGDSERLDVEKLAHLPQFKKLSTDISMA</sequence>
<proteinExistence type="predicted"/>
<accession>A0A3A4P3N2</accession>
<dbReference type="EMBL" id="QZKU01000026">
    <property type="protein sequence ID" value="RJP25056.1"/>
    <property type="molecule type" value="Genomic_DNA"/>
</dbReference>
<dbReference type="Proteomes" id="UP000265882">
    <property type="component" value="Unassembled WGS sequence"/>
</dbReference>
<organism evidence="1 2">
    <name type="scientific">Abyssobacteria bacterium (strain SURF_5)</name>
    <dbReference type="NCBI Taxonomy" id="2093360"/>
    <lineage>
        <taxon>Bacteria</taxon>
        <taxon>Pseudomonadati</taxon>
        <taxon>Candidatus Hydrogenedentota</taxon>
        <taxon>Candidatus Abyssobacteria</taxon>
    </lineage>
</organism>
<dbReference type="AlphaFoldDB" id="A0A3A4P3N2"/>